<dbReference type="Pfam" id="PF00072">
    <property type="entry name" value="Response_reg"/>
    <property type="match status" value="1"/>
</dbReference>
<name>A0A316FY59_9RHOB</name>
<feature type="domain" description="Response regulatory" evidence="3">
    <location>
        <begin position="13"/>
        <end position="123"/>
    </location>
</feature>
<dbReference type="PANTHER" id="PTHR44591">
    <property type="entry name" value="STRESS RESPONSE REGULATOR PROTEIN 1"/>
    <property type="match status" value="1"/>
</dbReference>
<evidence type="ECO:0000313" key="5">
    <source>
        <dbReference type="Proteomes" id="UP000245390"/>
    </source>
</evidence>
<keyword evidence="1 2" id="KW-0597">Phosphoprotein</keyword>
<organism evidence="4 5">
    <name type="scientific">Silicimonas algicola</name>
    <dbReference type="NCBI Taxonomy" id="1826607"/>
    <lineage>
        <taxon>Bacteria</taxon>
        <taxon>Pseudomonadati</taxon>
        <taxon>Pseudomonadota</taxon>
        <taxon>Alphaproteobacteria</taxon>
        <taxon>Rhodobacterales</taxon>
        <taxon>Paracoccaceae</taxon>
    </lineage>
</organism>
<gene>
    <name evidence="4" type="ORF">C8D95_11343</name>
</gene>
<dbReference type="InterPro" id="IPR050595">
    <property type="entry name" value="Bact_response_regulator"/>
</dbReference>
<dbReference type="PANTHER" id="PTHR44591:SF3">
    <property type="entry name" value="RESPONSE REGULATORY DOMAIN-CONTAINING PROTEIN"/>
    <property type="match status" value="1"/>
</dbReference>
<dbReference type="EMBL" id="QGGV01000013">
    <property type="protein sequence ID" value="PWK53518.1"/>
    <property type="molecule type" value="Genomic_DNA"/>
</dbReference>
<reference evidence="4 5" key="1">
    <citation type="submission" date="2018-05" db="EMBL/GenBank/DDBJ databases">
        <title>Genomic Encyclopedia of Type Strains, Phase IV (KMG-IV): sequencing the most valuable type-strain genomes for metagenomic binning, comparative biology and taxonomic classification.</title>
        <authorList>
            <person name="Goeker M."/>
        </authorList>
    </citation>
    <scope>NUCLEOTIDE SEQUENCE [LARGE SCALE GENOMIC DNA]</scope>
    <source>
        <strain evidence="4 5">DSM 103371</strain>
    </source>
</reference>
<dbReference type="InterPro" id="IPR011006">
    <property type="entry name" value="CheY-like_superfamily"/>
</dbReference>
<evidence type="ECO:0000313" key="4">
    <source>
        <dbReference type="EMBL" id="PWK53518.1"/>
    </source>
</evidence>
<dbReference type="SUPFAM" id="SSF52172">
    <property type="entry name" value="CheY-like"/>
    <property type="match status" value="1"/>
</dbReference>
<dbReference type="GO" id="GO:0000160">
    <property type="term" value="P:phosphorelay signal transduction system"/>
    <property type="evidence" value="ECO:0007669"/>
    <property type="project" value="InterPro"/>
</dbReference>
<dbReference type="SMART" id="SM00448">
    <property type="entry name" value="REC"/>
    <property type="match status" value="1"/>
</dbReference>
<dbReference type="PROSITE" id="PS50110">
    <property type="entry name" value="RESPONSE_REGULATORY"/>
    <property type="match status" value="1"/>
</dbReference>
<evidence type="ECO:0000259" key="3">
    <source>
        <dbReference type="PROSITE" id="PS50110"/>
    </source>
</evidence>
<evidence type="ECO:0000256" key="2">
    <source>
        <dbReference type="PROSITE-ProRule" id="PRU00169"/>
    </source>
</evidence>
<dbReference type="Proteomes" id="UP000245390">
    <property type="component" value="Unassembled WGS sequence"/>
</dbReference>
<dbReference type="Gene3D" id="3.40.50.2300">
    <property type="match status" value="1"/>
</dbReference>
<keyword evidence="5" id="KW-1185">Reference proteome</keyword>
<dbReference type="KEGG" id="salo:EF888_15435"/>
<dbReference type="InterPro" id="IPR001789">
    <property type="entry name" value="Sig_transdc_resp-reg_receiver"/>
</dbReference>
<dbReference type="AlphaFoldDB" id="A0A316FY59"/>
<feature type="modified residue" description="4-aspartylphosphate" evidence="2">
    <location>
        <position position="63"/>
    </location>
</feature>
<dbReference type="RefSeq" id="WP_109760989.1">
    <property type="nucleotide sequence ID" value="NZ_CP034588.1"/>
</dbReference>
<proteinExistence type="predicted"/>
<comment type="caution">
    <text evidence="4">The sequence shown here is derived from an EMBL/GenBank/DDBJ whole genome shotgun (WGS) entry which is preliminary data.</text>
</comment>
<evidence type="ECO:0000256" key="1">
    <source>
        <dbReference type="ARBA" id="ARBA00022553"/>
    </source>
</evidence>
<sequence length="129" mass="14689">MTYSQTDDLADQRILVVEDEWLIALDLKDLLERWRCTVIGPVATTSAALDLIEEERPDASILDVQLRGETSERVADMLRDRECPFLVLTAYQHHHLSGALSEAPMLRKPVDETKLRTLLAELLRSASFR</sequence>
<dbReference type="OrthoDB" id="582170at2"/>
<protein>
    <submittedName>
        <fullName evidence="4">Response regulator receiver domain-containing protein</fullName>
    </submittedName>
</protein>
<accession>A0A316FY59</accession>